<dbReference type="Gene3D" id="3.40.50.620">
    <property type="entry name" value="HUPs"/>
    <property type="match status" value="1"/>
</dbReference>
<dbReference type="PROSITE" id="PS00178">
    <property type="entry name" value="AA_TRNA_LIGASE_I"/>
    <property type="match status" value="1"/>
</dbReference>
<dbReference type="InterPro" id="IPR014729">
    <property type="entry name" value="Rossmann-like_a/b/a_fold"/>
</dbReference>
<keyword evidence="7 11" id="KW-0067">ATP-binding</keyword>
<sequence length="553" mass="63700">MKDQIIKALSKTFGGQDFTLLTPKQDSFGDFAINIKQLQSIDPKINIKSVIDQLKKIDLFSSVEETREFINFWLSNKILLENLNQISKGDNIIKSSAGKGKKIIVEYSSPNIAKPFTIGHLRSTVIGDAIANLLEAVGYKVFRDNHVGDWGTQFGKQICALKKWGDETTIEKSDKPVKLLVDLYVKFHQEAEENPKLDGEAREWFRKLETGDSEARRIWERCVDWSWIEFDKIYKTLGVIFTENKGRGYEESYFEDKMKPVIDEIEQKKLLKENEGAKLVYFDKDEYPPLMILKKDDSTLYSTRDLATDKFRLEKYGPDIVIINEVGTEQSLYFQQLFKVEEMLGWFKKGQRIHIKHGMYRFKDQKMSTRSGNVIWLEDVLGEAEKRAAKISESQGRDVAKQVGIGAIKWNDLKKTSSQDVVFNWDDLLNMKGNSGPYLQYTYARTQSVISKALIKPKIDSCDFKLRKEEQMLIKELVRFQEIIELAATQYAPNVLCNYLYSLAKQFNLFYEKLPILKADEKTLHLRLAITIATGKILKRGLNILGIDAPNTI</sequence>
<protein>
    <recommendedName>
        <fullName evidence="11">Arginine--tRNA ligase</fullName>
        <ecNumber evidence="11">6.1.1.19</ecNumber>
    </recommendedName>
    <alternativeName>
        <fullName evidence="11">Arginyl-tRNA synthetase</fullName>
        <shortName evidence="11">ArgRS</shortName>
    </alternativeName>
</protein>
<dbReference type="SUPFAM" id="SSF47323">
    <property type="entry name" value="Anticodon-binding domain of a subclass of class I aminoacyl-tRNA synthetases"/>
    <property type="match status" value="1"/>
</dbReference>
<evidence type="ECO:0000313" key="15">
    <source>
        <dbReference type="Proteomes" id="UP000178372"/>
    </source>
</evidence>
<gene>
    <name evidence="11" type="primary">argS</name>
    <name evidence="14" type="ORF">A2690_00215</name>
</gene>
<dbReference type="PANTHER" id="PTHR11956">
    <property type="entry name" value="ARGINYL-TRNA SYNTHETASE"/>
    <property type="match status" value="1"/>
</dbReference>
<evidence type="ECO:0000256" key="6">
    <source>
        <dbReference type="ARBA" id="ARBA00022741"/>
    </source>
</evidence>
<dbReference type="NCBIfam" id="TIGR00456">
    <property type="entry name" value="argS"/>
    <property type="match status" value="1"/>
</dbReference>
<dbReference type="AlphaFoldDB" id="A0A1F7G8P2"/>
<dbReference type="SUPFAM" id="SSF55190">
    <property type="entry name" value="Arginyl-tRNA synthetase (ArgRS), N-terminal 'additional' domain"/>
    <property type="match status" value="1"/>
</dbReference>
<keyword evidence="4 11" id="KW-0963">Cytoplasm</keyword>
<dbReference type="InterPro" id="IPR001412">
    <property type="entry name" value="aa-tRNA-synth_I_CS"/>
</dbReference>
<evidence type="ECO:0000256" key="8">
    <source>
        <dbReference type="ARBA" id="ARBA00022917"/>
    </source>
</evidence>
<accession>A0A1F7G8P2</accession>
<evidence type="ECO:0000256" key="10">
    <source>
        <dbReference type="ARBA" id="ARBA00049339"/>
    </source>
</evidence>
<evidence type="ECO:0000256" key="11">
    <source>
        <dbReference type="HAMAP-Rule" id="MF_00123"/>
    </source>
</evidence>
<dbReference type="Proteomes" id="UP000178372">
    <property type="component" value="Unassembled WGS sequence"/>
</dbReference>
<evidence type="ECO:0000256" key="7">
    <source>
        <dbReference type="ARBA" id="ARBA00022840"/>
    </source>
</evidence>
<dbReference type="PANTHER" id="PTHR11956:SF5">
    <property type="entry name" value="ARGININE--TRNA LIGASE, CYTOPLASMIC"/>
    <property type="match status" value="1"/>
</dbReference>
<evidence type="ECO:0000256" key="4">
    <source>
        <dbReference type="ARBA" id="ARBA00022490"/>
    </source>
</evidence>
<dbReference type="InterPro" id="IPR008909">
    <property type="entry name" value="DALR_anticod-bd"/>
</dbReference>
<feature type="short sequence motif" description="'HIGH' region" evidence="11">
    <location>
        <begin position="110"/>
        <end position="120"/>
    </location>
</feature>
<evidence type="ECO:0000256" key="3">
    <source>
        <dbReference type="ARBA" id="ARBA00011245"/>
    </source>
</evidence>
<name>A0A1F7G8P2_9BACT</name>
<dbReference type="HAMAP" id="MF_00123">
    <property type="entry name" value="Arg_tRNA_synth"/>
    <property type="match status" value="1"/>
</dbReference>
<comment type="subcellular location">
    <subcellularLocation>
        <location evidence="1 11">Cytoplasm</location>
    </subcellularLocation>
</comment>
<dbReference type="GO" id="GO:0004814">
    <property type="term" value="F:arginine-tRNA ligase activity"/>
    <property type="evidence" value="ECO:0007669"/>
    <property type="project" value="UniProtKB-UniRule"/>
</dbReference>
<dbReference type="EC" id="6.1.1.19" evidence="11"/>
<evidence type="ECO:0000256" key="9">
    <source>
        <dbReference type="ARBA" id="ARBA00023146"/>
    </source>
</evidence>
<evidence type="ECO:0000256" key="2">
    <source>
        <dbReference type="ARBA" id="ARBA00005594"/>
    </source>
</evidence>
<proteinExistence type="inferred from homology"/>
<comment type="subunit">
    <text evidence="3 11">Monomer.</text>
</comment>
<dbReference type="InterPro" id="IPR009080">
    <property type="entry name" value="tRNAsynth_Ia_anticodon-bd"/>
</dbReference>
<dbReference type="GO" id="GO:0005524">
    <property type="term" value="F:ATP binding"/>
    <property type="evidence" value="ECO:0007669"/>
    <property type="project" value="UniProtKB-UniRule"/>
</dbReference>
<dbReference type="FunFam" id="1.10.730.10:FF:000006">
    <property type="entry name" value="Arginyl-tRNA synthetase 2, mitochondrial"/>
    <property type="match status" value="1"/>
</dbReference>
<dbReference type="InterPro" id="IPR035684">
    <property type="entry name" value="ArgRS_core"/>
</dbReference>
<dbReference type="PRINTS" id="PR01038">
    <property type="entry name" value="TRNASYNTHARG"/>
</dbReference>
<comment type="caution">
    <text evidence="14">The sequence shown here is derived from an EMBL/GenBank/DDBJ whole genome shotgun (WGS) entry which is preliminary data.</text>
</comment>
<dbReference type="SMART" id="SM00836">
    <property type="entry name" value="DALR_1"/>
    <property type="match status" value="1"/>
</dbReference>
<dbReference type="InterPro" id="IPR001278">
    <property type="entry name" value="Arg-tRNA-ligase"/>
</dbReference>
<keyword evidence="9 11" id="KW-0030">Aminoacyl-tRNA synthetase</keyword>
<dbReference type="CDD" id="cd07956">
    <property type="entry name" value="Anticodon_Ia_Arg"/>
    <property type="match status" value="1"/>
</dbReference>
<evidence type="ECO:0000256" key="5">
    <source>
        <dbReference type="ARBA" id="ARBA00022598"/>
    </source>
</evidence>
<dbReference type="Gene3D" id="1.10.730.10">
    <property type="entry name" value="Isoleucyl-tRNA Synthetase, Domain 1"/>
    <property type="match status" value="1"/>
</dbReference>
<dbReference type="SUPFAM" id="SSF52374">
    <property type="entry name" value="Nucleotidylyl transferase"/>
    <property type="match status" value="1"/>
</dbReference>
<keyword evidence="5 11" id="KW-0436">Ligase</keyword>
<dbReference type="GO" id="GO:0006420">
    <property type="term" value="P:arginyl-tRNA aminoacylation"/>
    <property type="evidence" value="ECO:0007669"/>
    <property type="project" value="UniProtKB-UniRule"/>
</dbReference>
<comment type="catalytic activity">
    <reaction evidence="10 11">
        <text>tRNA(Arg) + L-arginine + ATP = L-arginyl-tRNA(Arg) + AMP + diphosphate</text>
        <dbReference type="Rhea" id="RHEA:20301"/>
        <dbReference type="Rhea" id="RHEA-COMP:9658"/>
        <dbReference type="Rhea" id="RHEA-COMP:9673"/>
        <dbReference type="ChEBI" id="CHEBI:30616"/>
        <dbReference type="ChEBI" id="CHEBI:32682"/>
        <dbReference type="ChEBI" id="CHEBI:33019"/>
        <dbReference type="ChEBI" id="CHEBI:78442"/>
        <dbReference type="ChEBI" id="CHEBI:78513"/>
        <dbReference type="ChEBI" id="CHEBI:456215"/>
        <dbReference type="EC" id="6.1.1.19"/>
    </reaction>
</comment>
<comment type="similarity">
    <text evidence="2 11 12">Belongs to the class-I aminoacyl-tRNA synthetase family.</text>
</comment>
<keyword evidence="8 11" id="KW-0648">Protein biosynthesis</keyword>
<dbReference type="EMBL" id="MFZF01000033">
    <property type="protein sequence ID" value="OGK15250.1"/>
    <property type="molecule type" value="Genomic_DNA"/>
</dbReference>
<evidence type="ECO:0000256" key="1">
    <source>
        <dbReference type="ARBA" id="ARBA00004496"/>
    </source>
</evidence>
<evidence type="ECO:0000313" key="14">
    <source>
        <dbReference type="EMBL" id="OGK15250.1"/>
    </source>
</evidence>
<dbReference type="Gene3D" id="3.30.1360.70">
    <property type="entry name" value="Arginyl tRNA synthetase N-terminal domain"/>
    <property type="match status" value="1"/>
</dbReference>
<dbReference type="InterPro" id="IPR036695">
    <property type="entry name" value="Arg-tRNA-synth_N_sf"/>
</dbReference>
<dbReference type="GO" id="GO:0005737">
    <property type="term" value="C:cytoplasm"/>
    <property type="evidence" value="ECO:0007669"/>
    <property type="project" value="UniProtKB-SubCell"/>
</dbReference>
<reference evidence="14 15" key="1">
    <citation type="journal article" date="2016" name="Nat. Commun.">
        <title>Thousands of microbial genomes shed light on interconnected biogeochemical processes in an aquifer system.</title>
        <authorList>
            <person name="Anantharaman K."/>
            <person name="Brown C.T."/>
            <person name="Hug L.A."/>
            <person name="Sharon I."/>
            <person name="Castelle C.J."/>
            <person name="Probst A.J."/>
            <person name="Thomas B.C."/>
            <person name="Singh A."/>
            <person name="Wilkins M.J."/>
            <person name="Karaoz U."/>
            <person name="Brodie E.L."/>
            <person name="Williams K.H."/>
            <person name="Hubbard S.S."/>
            <person name="Banfield J.F."/>
        </authorList>
    </citation>
    <scope>NUCLEOTIDE SEQUENCE [LARGE SCALE GENOMIC DNA]</scope>
</reference>
<feature type="domain" description="DALR anticodon binding" evidence="13">
    <location>
        <begin position="439"/>
        <end position="553"/>
    </location>
</feature>
<dbReference type="Pfam" id="PF05746">
    <property type="entry name" value="DALR_1"/>
    <property type="match status" value="1"/>
</dbReference>
<evidence type="ECO:0000259" key="13">
    <source>
        <dbReference type="SMART" id="SM00836"/>
    </source>
</evidence>
<keyword evidence="6 11" id="KW-0547">Nucleotide-binding</keyword>
<organism evidence="14 15">
    <name type="scientific">Candidatus Roizmanbacteria bacterium RIFCSPHIGHO2_01_FULL_39_12b</name>
    <dbReference type="NCBI Taxonomy" id="1802030"/>
    <lineage>
        <taxon>Bacteria</taxon>
        <taxon>Candidatus Roizmaniibacteriota</taxon>
    </lineage>
</organism>
<dbReference type="CDD" id="cd00671">
    <property type="entry name" value="ArgRS_core"/>
    <property type="match status" value="1"/>
</dbReference>
<dbReference type="Pfam" id="PF00750">
    <property type="entry name" value="tRNA-synt_1d"/>
    <property type="match status" value="1"/>
</dbReference>
<evidence type="ECO:0000256" key="12">
    <source>
        <dbReference type="RuleBase" id="RU363038"/>
    </source>
</evidence>
<dbReference type="FunFam" id="3.40.50.620:FF:000116">
    <property type="entry name" value="Arginine--tRNA ligase"/>
    <property type="match status" value="1"/>
</dbReference>